<dbReference type="CDD" id="cd22160">
    <property type="entry name" value="F-box_AtFBL13-like"/>
    <property type="match status" value="1"/>
</dbReference>
<dbReference type="OrthoDB" id="612216at2759"/>
<proteinExistence type="predicted"/>
<dbReference type="PROSITE" id="PS50181">
    <property type="entry name" value="FBOX"/>
    <property type="match status" value="1"/>
</dbReference>
<dbReference type="InterPro" id="IPR001810">
    <property type="entry name" value="F-box_dom"/>
</dbReference>
<dbReference type="SMART" id="SM00579">
    <property type="entry name" value="FBD"/>
    <property type="match status" value="1"/>
</dbReference>
<evidence type="ECO:0000313" key="2">
    <source>
        <dbReference type="EMBL" id="PWA39041.1"/>
    </source>
</evidence>
<dbReference type="InterPro" id="IPR050232">
    <property type="entry name" value="FBL13/AtMIF1-like"/>
</dbReference>
<dbReference type="AlphaFoldDB" id="A0A2U1KQN4"/>
<dbReference type="EMBL" id="PKPP01015017">
    <property type="protein sequence ID" value="PWA39041.1"/>
    <property type="molecule type" value="Genomic_DNA"/>
</dbReference>
<dbReference type="SUPFAM" id="SSF81383">
    <property type="entry name" value="F-box domain"/>
    <property type="match status" value="1"/>
</dbReference>
<reference evidence="2 3" key="1">
    <citation type="journal article" date="2018" name="Mol. Plant">
        <title>The genome of Artemisia annua provides insight into the evolution of Asteraceae family and artemisinin biosynthesis.</title>
        <authorList>
            <person name="Shen Q."/>
            <person name="Zhang L."/>
            <person name="Liao Z."/>
            <person name="Wang S."/>
            <person name="Yan T."/>
            <person name="Shi P."/>
            <person name="Liu M."/>
            <person name="Fu X."/>
            <person name="Pan Q."/>
            <person name="Wang Y."/>
            <person name="Lv Z."/>
            <person name="Lu X."/>
            <person name="Zhang F."/>
            <person name="Jiang W."/>
            <person name="Ma Y."/>
            <person name="Chen M."/>
            <person name="Hao X."/>
            <person name="Li L."/>
            <person name="Tang Y."/>
            <person name="Lv G."/>
            <person name="Zhou Y."/>
            <person name="Sun X."/>
            <person name="Brodelius P.E."/>
            <person name="Rose J.K.C."/>
            <person name="Tang K."/>
        </authorList>
    </citation>
    <scope>NUCLEOTIDE SEQUENCE [LARGE SCALE GENOMIC DNA]</scope>
    <source>
        <strain evidence="3">cv. Huhao1</strain>
        <tissue evidence="2">Leaf</tissue>
    </source>
</reference>
<sequence>MESQEMSSTSENVDMLSNLPRDLLSHILSLMPAKFAMQTSILSKNWRYIWKLVTNLDFSDLDIIDLDTKSIDALNCFYEFVDRVLDHHKASQVNILRLRFPCGWFSQSCVSKWISDAVRLNVGELDIPIFPRGLVELPFDLFTLKSLKLLKLYVDGFRFDVDALKFPSSVNLPSLKTLDIYSFGKPPVNAFKLIHGCPLLENLSLTVSWCSDEQDFVFNIATLKRLKLDTPECSSLEHLFVGGTSCPFFVMKDLTSLVEATASFDEYNYLWLELLQKISRAKSLSLSKPDGAPTRLCLPKFPNLKYLDLKGFLRSRRLLILQFLENSSELERLCVEELRGRQVIESEAFCWSVPQLIPTCMLKNLRTMKLANCRGENPDIQFIEYILGNALVLKNLTISRDVLHPGQEMCLLTELLKFPRASRDCEILFIGEYIGYGLMGCFVS</sequence>
<comment type="caution">
    <text evidence="2">The sequence shown here is derived from an EMBL/GenBank/DDBJ whole genome shotgun (WGS) entry which is preliminary data.</text>
</comment>
<evidence type="ECO:0000259" key="1">
    <source>
        <dbReference type="PROSITE" id="PS50181"/>
    </source>
</evidence>
<dbReference type="PANTHER" id="PTHR31900">
    <property type="entry name" value="F-BOX/RNI SUPERFAMILY PROTEIN-RELATED"/>
    <property type="match status" value="1"/>
</dbReference>
<dbReference type="Pfam" id="PF08387">
    <property type="entry name" value="FBD"/>
    <property type="match status" value="1"/>
</dbReference>
<organism evidence="2 3">
    <name type="scientific">Artemisia annua</name>
    <name type="common">Sweet wormwood</name>
    <dbReference type="NCBI Taxonomy" id="35608"/>
    <lineage>
        <taxon>Eukaryota</taxon>
        <taxon>Viridiplantae</taxon>
        <taxon>Streptophyta</taxon>
        <taxon>Embryophyta</taxon>
        <taxon>Tracheophyta</taxon>
        <taxon>Spermatophyta</taxon>
        <taxon>Magnoliopsida</taxon>
        <taxon>eudicotyledons</taxon>
        <taxon>Gunneridae</taxon>
        <taxon>Pentapetalae</taxon>
        <taxon>asterids</taxon>
        <taxon>campanulids</taxon>
        <taxon>Asterales</taxon>
        <taxon>Asteraceae</taxon>
        <taxon>Asteroideae</taxon>
        <taxon>Anthemideae</taxon>
        <taxon>Artemisiinae</taxon>
        <taxon>Artemisia</taxon>
    </lineage>
</organism>
<dbReference type="STRING" id="35608.A0A2U1KQN4"/>
<evidence type="ECO:0000313" key="3">
    <source>
        <dbReference type="Proteomes" id="UP000245207"/>
    </source>
</evidence>
<dbReference type="Proteomes" id="UP000245207">
    <property type="component" value="Unassembled WGS sequence"/>
</dbReference>
<accession>A0A2U1KQN4</accession>
<dbReference type="InterPro" id="IPR006566">
    <property type="entry name" value="FBD"/>
</dbReference>
<dbReference type="SUPFAM" id="SSF52047">
    <property type="entry name" value="RNI-like"/>
    <property type="match status" value="1"/>
</dbReference>
<dbReference type="Pfam" id="PF00646">
    <property type="entry name" value="F-box"/>
    <property type="match status" value="1"/>
</dbReference>
<dbReference type="Gene3D" id="1.20.1280.50">
    <property type="match status" value="1"/>
</dbReference>
<dbReference type="Pfam" id="PF24758">
    <property type="entry name" value="LRR_At5g56370"/>
    <property type="match status" value="1"/>
</dbReference>
<dbReference type="PANTHER" id="PTHR31900:SF31">
    <property type="entry name" value="F-BOX_LRR-REPEAT PROTEIN 13-LIKE"/>
    <property type="match status" value="1"/>
</dbReference>
<dbReference type="InterPro" id="IPR032675">
    <property type="entry name" value="LRR_dom_sf"/>
</dbReference>
<feature type="domain" description="F-box" evidence="1">
    <location>
        <begin position="13"/>
        <end position="61"/>
    </location>
</feature>
<dbReference type="InterPro" id="IPR053781">
    <property type="entry name" value="F-box_AtFBL13-like"/>
</dbReference>
<protein>
    <submittedName>
        <fullName evidence="2">FBD-like protein</fullName>
    </submittedName>
</protein>
<name>A0A2U1KQN4_ARTAN</name>
<dbReference type="InterPro" id="IPR055411">
    <property type="entry name" value="LRR_FXL15/At3g58940/PEG3-like"/>
</dbReference>
<dbReference type="Gene3D" id="3.80.10.10">
    <property type="entry name" value="Ribonuclease Inhibitor"/>
    <property type="match status" value="1"/>
</dbReference>
<gene>
    <name evidence="2" type="ORF">CTI12_AA575890</name>
</gene>
<dbReference type="InterPro" id="IPR036047">
    <property type="entry name" value="F-box-like_dom_sf"/>
</dbReference>
<keyword evidence="3" id="KW-1185">Reference proteome</keyword>